<proteinExistence type="predicted"/>
<dbReference type="EMBL" id="MU267758">
    <property type="protein sequence ID" value="KAH7909476.1"/>
    <property type="molecule type" value="Genomic_DNA"/>
</dbReference>
<evidence type="ECO:0000313" key="1">
    <source>
        <dbReference type="EMBL" id="KAH7909476.1"/>
    </source>
</evidence>
<sequence>MLIGDSGPMCASVGRFAGIQQRRNSEECEARRQLVELPDCGTCRIITREEQPSRQDSADIWFAHNVMASITRELRPSASLVPALDASLLDLTPVQREFLRISVCEDEDELRKRLLDLQERSYERYPYPCIRFFHFVSLFMSENAVYQAVLKAGRQGNTVLIDVGCCMGTDVRKLVADGYPAQNVIGTDLRQDYIDQGYELYQDKGNTSGIRFFAADIFELPFDSESTASADLPVPISDVSSFQQLRHRVTHIYTGALFHLFDEATQYAIALRLASLLDLQSGAKKVIFGRHSGLEQEGMINDKMKRVRYGHSPASWTRLWEKVLAEVGWQEGVEVQAEMTVHPAPSDAGANGSKMMWWSVTVG</sequence>
<organism evidence="1 2">
    <name type="scientific">Hygrophoropsis aurantiaca</name>
    <dbReference type="NCBI Taxonomy" id="72124"/>
    <lineage>
        <taxon>Eukaryota</taxon>
        <taxon>Fungi</taxon>
        <taxon>Dikarya</taxon>
        <taxon>Basidiomycota</taxon>
        <taxon>Agaricomycotina</taxon>
        <taxon>Agaricomycetes</taxon>
        <taxon>Agaricomycetidae</taxon>
        <taxon>Boletales</taxon>
        <taxon>Coniophorineae</taxon>
        <taxon>Hygrophoropsidaceae</taxon>
        <taxon>Hygrophoropsis</taxon>
    </lineage>
</organism>
<comment type="caution">
    <text evidence="1">The sequence shown here is derived from an EMBL/GenBank/DDBJ whole genome shotgun (WGS) entry which is preliminary data.</text>
</comment>
<evidence type="ECO:0000313" key="2">
    <source>
        <dbReference type="Proteomes" id="UP000790377"/>
    </source>
</evidence>
<name>A0ACB8A8E8_9AGAM</name>
<gene>
    <name evidence="1" type="ORF">BJ138DRAFT_1155253</name>
</gene>
<accession>A0ACB8A8E8</accession>
<reference evidence="1" key="1">
    <citation type="journal article" date="2021" name="New Phytol.">
        <title>Evolutionary innovations through gain and loss of genes in the ectomycorrhizal Boletales.</title>
        <authorList>
            <person name="Wu G."/>
            <person name="Miyauchi S."/>
            <person name="Morin E."/>
            <person name="Kuo A."/>
            <person name="Drula E."/>
            <person name="Varga T."/>
            <person name="Kohler A."/>
            <person name="Feng B."/>
            <person name="Cao Y."/>
            <person name="Lipzen A."/>
            <person name="Daum C."/>
            <person name="Hundley H."/>
            <person name="Pangilinan J."/>
            <person name="Johnson J."/>
            <person name="Barry K."/>
            <person name="LaButti K."/>
            <person name="Ng V."/>
            <person name="Ahrendt S."/>
            <person name="Min B."/>
            <person name="Choi I.G."/>
            <person name="Park H."/>
            <person name="Plett J.M."/>
            <person name="Magnuson J."/>
            <person name="Spatafora J.W."/>
            <person name="Nagy L.G."/>
            <person name="Henrissat B."/>
            <person name="Grigoriev I.V."/>
            <person name="Yang Z.L."/>
            <person name="Xu J."/>
            <person name="Martin F.M."/>
        </authorList>
    </citation>
    <scope>NUCLEOTIDE SEQUENCE</scope>
    <source>
        <strain evidence="1">ATCC 28755</strain>
    </source>
</reference>
<protein>
    <submittedName>
        <fullName evidence="1">Uncharacterized protein</fullName>
    </submittedName>
</protein>
<keyword evidence="2" id="KW-1185">Reference proteome</keyword>
<dbReference type="Proteomes" id="UP000790377">
    <property type="component" value="Unassembled WGS sequence"/>
</dbReference>